<dbReference type="EMBL" id="JANAKD010000001">
    <property type="protein sequence ID" value="KAJ3499845.1"/>
    <property type="molecule type" value="Genomic_DNA"/>
</dbReference>
<proteinExistence type="predicted"/>
<sequence>MKTPTTLAILTAAGALAAPTEGSGRPSVGGPLRAKVHPKTGFVTDSNWAGAVLEGNGWTSVTAETVIPTFSGQDSSAGAAGWVGIDGANCHQAILQTGVQALGDGSVAAWYEWYPEPPVYYESQFPVKGGDRLRMTVNATSPNSGSSTLENLTTGVSVHTPFNNMRESLCLTDAEWIIELGGGAQSLANFGDWSFTSASAGGSGGSSSPQGSTIYNIADDSGQVVTDCSASSSGVDCQYI</sequence>
<accession>A0ACC1RB95</accession>
<dbReference type="Proteomes" id="UP001148737">
    <property type="component" value="Unassembled WGS sequence"/>
</dbReference>
<keyword evidence="2" id="KW-1185">Reference proteome</keyword>
<reference evidence="1" key="1">
    <citation type="submission" date="2022-07" db="EMBL/GenBank/DDBJ databases">
        <title>Genome Sequence of Lecanicillium saksenae.</title>
        <authorList>
            <person name="Buettner E."/>
        </authorList>
    </citation>
    <scope>NUCLEOTIDE SEQUENCE</scope>
    <source>
        <strain evidence="1">VT-O1</strain>
    </source>
</reference>
<gene>
    <name evidence="1" type="ORF">NLG97_g37</name>
</gene>
<evidence type="ECO:0000313" key="2">
    <source>
        <dbReference type="Proteomes" id="UP001148737"/>
    </source>
</evidence>
<name>A0ACC1RB95_9HYPO</name>
<evidence type="ECO:0000313" key="1">
    <source>
        <dbReference type="EMBL" id="KAJ3499845.1"/>
    </source>
</evidence>
<protein>
    <submittedName>
        <fullName evidence="1">Uncharacterized protein</fullName>
    </submittedName>
</protein>
<comment type="caution">
    <text evidence="1">The sequence shown here is derived from an EMBL/GenBank/DDBJ whole genome shotgun (WGS) entry which is preliminary data.</text>
</comment>
<organism evidence="1 2">
    <name type="scientific">Lecanicillium saksenae</name>
    <dbReference type="NCBI Taxonomy" id="468837"/>
    <lineage>
        <taxon>Eukaryota</taxon>
        <taxon>Fungi</taxon>
        <taxon>Dikarya</taxon>
        <taxon>Ascomycota</taxon>
        <taxon>Pezizomycotina</taxon>
        <taxon>Sordariomycetes</taxon>
        <taxon>Hypocreomycetidae</taxon>
        <taxon>Hypocreales</taxon>
        <taxon>Cordycipitaceae</taxon>
        <taxon>Lecanicillium</taxon>
    </lineage>
</organism>